<dbReference type="Proteomes" id="UP001177023">
    <property type="component" value="Unassembled WGS sequence"/>
</dbReference>
<dbReference type="Pfam" id="PF00135">
    <property type="entry name" value="COesterase"/>
    <property type="match status" value="1"/>
</dbReference>
<reference evidence="2" key="1">
    <citation type="submission" date="2023-06" db="EMBL/GenBank/DDBJ databases">
        <authorList>
            <person name="Delattre M."/>
        </authorList>
    </citation>
    <scope>NUCLEOTIDE SEQUENCE</scope>
    <source>
        <strain evidence="2">AF72</strain>
    </source>
</reference>
<feature type="domain" description="Carboxylesterase type B" evidence="1">
    <location>
        <begin position="6"/>
        <end position="327"/>
    </location>
</feature>
<dbReference type="InterPro" id="IPR029058">
    <property type="entry name" value="AB_hydrolase_fold"/>
</dbReference>
<dbReference type="PANTHER" id="PTHR45580">
    <property type="entry name" value="PROTEIN CBG05369"/>
    <property type="match status" value="1"/>
</dbReference>
<evidence type="ECO:0000259" key="1">
    <source>
        <dbReference type="Pfam" id="PF00135"/>
    </source>
</evidence>
<gene>
    <name evidence="2" type="ORF">MSPICULIGERA_LOCUS17358</name>
</gene>
<feature type="non-terminal residue" evidence="2">
    <location>
        <position position="1"/>
    </location>
</feature>
<evidence type="ECO:0000313" key="3">
    <source>
        <dbReference type="Proteomes" id="UP001177023"/>
    </source>
</evidence>
<dbReference type="Gene3D" id="3.40.50.1820">
    <property type="entry name" value="alpha/beta hydrolase"/>
    <property type="match status" value="1"/>
</dbReference>
<proteinExistence type="predicted"/>
<sequence length="515" mass="59199">MLNCQVALTNYGSIRGYTTQSKSGKVIEIFKGVPFAKPPIGKLRYAKPQPADRWEGVLDGTKYRYGCLSNSSQTTSPQTYIDEDCLYLNIFTSKRCRENPNCPVLYYIHGGAFLYDSAIMFPDEHMIERYAAKDTVMVIAAFRLATWGLFASQFEEVTPHNLGVYEVVLGLEFLQTEVRSFGGDPRKVTSLGHSMGADLSIAIAFSDELNRGNRILAQAMAMSPSMDYHNLDMMHWTSFEFARRAGCTPPGAQSFESAEATQKIVDCLRTKTWQELLLIQRGMDDDGMMKLNGFPRTSPIVSSGSLYELLLNSPRVPLLLGSTRQEFDPQDPPEPYHTYGDMLQTNNSYEVGIKFWHDRIHGYLASNHSYESQCIYTSTFNYGQVQAKKGAPVYLYRYDMRKWSHHTSDLCYVMGVHCRKFTRDEQIIDGFYSELFVNFTHQVPPTKSWAPLDPERKNFFRVLVIEKEDKWPHMENGYEEEVVDYWVHKMTEFDQTVTRLKTKLVHEFLEQKTDE</sequence>
<dbReference type="InterPro" id="IPR002018">
    <property type="entry name" value="CarbesteraseB"/>
</dbReference>
<comment type="caution">
    <text evidence="2">The sequence shown here is derived from an EMBL/GenBank/DDBJ whole genome shotgun (WGS) entry which is preliminary data.</text>
</comment>
<organism evidence="2 3">
    <name type="scientific">Mesorhabditis spiculigera</name>
    <dbReference type="NCBI Taxonomy" id="96644"/>
    <lineage>
        <taxon>Eukaryota</taxon>
        <taxon>Metazoa</taxon>
        <taxon>Ecdysozoa</taxon>
        <taxon>Nematoda</taxon>
        <taxon>Chromadorea</taxon>
        <taxon>Rhabditida</taxon>
        <taxon>Rhabditina</taxon>
        <taxon>Rhabditomorpha</taxon>
        <taxon>Rhabditoidea</taxon>
        <taxon>Rhabditidae</taxon>
        <taxon>Mesorhabditinae</taxon>
        <taxon>Mesorhabditis</taxon>
    </lineage>
</organism>
<keyword evidence="3" id="KW-1185">Reference proteome</keyword>
<dbReference type="EMBL" id="CATQJA010002655">
    <property type="protein sequence ID" value="CAJ0579128.1"/>
    <property type="molecule type" value="Genomic_DNA"/>
</dbReference>
<accession>A0AA36D3K6</accession>
<name>A0AA36D3K6_9BILA</name>
<protein>
    <recommendedName>
        <fullName evidence="1">Carboxylesterase type B domain-containing protein</fullName>
    </recommendedName>
</protein>
<evidence type="ECO:0000313" key="2">
    <source>
        <dbReference type="EMBL" id="CAJ0579128.1"/>
    </source>
</evidence>
<dbReference type="PANTHER" id="PTHR45580:SF4">
    <property type="entry name" value="CARBOXYLIC ESTER HYDROLASE"/>
    <property type="match status" value="1"/>
</dbReference>
<dbReference type="SUPFAM" id="SSF53474">
    <property type="entry name" value="alpha/beta-Hydrolases"/>
    <property type="match status" value="1"/>
</dbReference>
<dbReference type="AlphaFoldDB" id="A0AA36D3K6"/>